<sequence>MPSVNRSPRARALADSLRAARTENKLTVREIARRLRVNHSVISRAESGARVPKENEVATILGAIGAAPDVRDRIIEMARDVDREAWSALHHQGTSPHLSTLIKYERDAVAITDVNPLLVPGLCQTLGYARAIMSADPERVSPTEVDGLVMYRMARQRMLAESDTQFTAIIDEPVLVRQIGGRAVMAEQCNHLVEMSHRSDVDIRVIPVSAGYHPALSGGWFLMEFAEATPVLHLEHVDSGTFLHRRSDTRSFLKARDSLLAVAMSTEESARLITRYADHHRRGDDLHEPT</sequence>
<dbReference type="SUPFAM" id="SSF47413">
    <property type="entry name" value="lambda repressor-like DNA-binding domains"/>
    <property type="match status" value="1"/>
</dbReference>
<dbReference type="PROSITE" id="PS50943">
    <property type="entry name" value="HTH_CROC1"/>
    <property type="match status" value="1"/>
</dbReference>
<dbReference type="Pfam" id="PF19054">
    <property type="entry name" value="DUF5753"/>
    <property type="match status" value="1"/>
</dbReference>
<dbReference type="AlphaFoldDB" id="A0AAC9MZG9"/>
<reference evidence="3" key="1">
    <citation type="submission" date="2016-03" db="EMBL/GenBank/DDBJ databases">
        <title>Complete genome sequence of the type strain Actinoalloteichus hymeniacidonis DSM 45092.</title>
        <authorList>
            <person name="Schaffert L."/>
            <person name="Albersmeier A."/>
            <person name="Winkler A."/>
            <person name="Kalinowski J."/>
            <person name="Zotchev S."/>
            <person name="Ruckert C."/>
        </authorList>
    </citation>
    <scope>NUCLEOTIDE SEQUENCE [LARGE SCALE GENOMIC DNA]</scope>
    <source>
        <strain evidence="3">HPA177(T) (DSM 45092(T))</strain>
    </source>
</reference>
<dbReference type="GO" id="GO:0003677">
    <property type="term" value="F:DNA binding"/>
    <property type="evidence" value="ECO:0007669"/>
    <property type="project" value="InterPro"/>
</dbReference>
<keyword evidence="3" id="KW-1185">Reference proteome</keyword>
<evidence type="ECO:0000313" key="3">
    <source>
        <dbReference type="Proteomes" id="UP000095210"/>
    </source>
</evidence>
<proteinExistence type="predicted"/>
<gene>
    <name evidence="2" type="ORF">TL08_18295</name>
</gene>
<accession>A0AAC9MZG9</accession>
<dbReference type="KEGG" id="ahm:TL08_18295"/>
<evidence type="ECO:0000259" key="1">
    <source>
        <dbReference type="PROSITE" id="PS50943"/>
    </source>
</evidence>
<feature type="domain" description="HTH cro/C1-type" evidence="1">
    <location>
        <begin position="17"/>
        <end position="71"/>
    </location>
</feature>
<evidence type="ECO:0000313" key="2">
    <source>
        <dbReference type="EMBL" id="AOS64454.1"/>
    </source>
</evidence>
<name>A0AAC9MZG9_9PSEU</name>
<dbReference type="InterPro" id="IPR010982">
    <property type="entry name" value="Lambda_DNA-bd_dom_sf"/>
</dbReference>
<dbReference type="RefSeq" id="WP_084643222.1">
    <property type="nucleotide sequence ID" value="NZ_CP014859.1"/>
</dbReference>
<dbReference type="SMART" id="SM00530">
    <property type="entry name" value="HTH_XRE"/>
    <property type="match status" value="1"/>
</dbReference>
<dbReference type="InterPro" id="IPR001387">
    <property type="entry name" value="Cro/C1-type_HTH"/>
</dbReference>
<dbReference type="InterPro" id="IPR043917">
    <property type="entry name" value="DUF5753"/>
</dbReference>
<dbReference type="EMBL" id="CP014859">
    <property type="protein sequence ID" value="AOS64454.1"/>
    <property type="molecule type" value="Genomic_DNA"/>
</dbReference>
<dbReference type="CDD" id="cd00093">
    <property type="entry name" value="HTH_XRE"/>
    <property type="match status" value="1"/>
</dbReference>
<dbReference type="Proteomes" id="UP000095210">
    <property type="component" value="Chromosome"/>
</dbReference>
<organism evidence="2 3">
    <name type="scientific">Actinoalloteichus hymeniacidonis</name>
    <dbReference type="NCBI Taxonomy" id="340345"/>
    <lineage>
        <taxon>Bacteria</taxon>
        <taxon>Bacillati</taxon>
        <taxon>Actinomycetota</taxon>
        <taxon>Actinomycetes</taxon>
        <taxon>Pseudonocardiales</taxon>
        <taxon>Pseudonocardiaceae</taxon>
        <taxon>Actinoalloteichus</taxon>
    </lineage>
</organism>
<protein>
    <submittedName>
        <fullName evidence="2">DNA binding protein with helix-turn-helix domain</fullName>
    </submittedName>
</protein>
<dbReference type="Pfam" id="PF13560">
    <property type="entry name" value="HTH_31"/>
    <property type="match status" value="1"/>
</dbReference>
<dbReference type="Gene3D" id="1.10.260.40">
    <property type="entry name" value="lambda repressor-like DNA-binding domains"/>
    <property type="match status" value="1"/>
</dbReference>